<accession>A0A2K3QC45</accession>
<protein>
    <submittedName>
        <fullName evidence="2">Uncharacterized protein</fullName>
    </submittedName>
</protein>
<evidence type="ECO:0000256" key="1">
    <source>
        <dbReference type="SAM" id="MobiDB-lite"/>
    </source>
</evidence>
<dbReference type="EMBL" id="NRSZ01000802">
    <property type="protein sequence ID" value="PNY25122.1"/>
    <property type="molecule type" value="Genomic_DNA"/>
</dbReference>
<feature type="region of interest" description="Disordered" evidence="1">
    <location>
        <begin position="240"/>
        <end position="261"/>
    </location>
</feature>
<keyword evidence="3" id="KW-1185">Reference proteome</keyword>
<gene>
    <name evidence="2" type="ORF">TCAP_04937</name>
</gene>
<proteinExistence type="predicted"/>
<evidence type="ECO:0000313" key="2">
    <source>
        <dbReference type="EMBL" id="PNY25122.1"/>
    </source>
</evidence>
<comment type="caution">
    <text evidence="2">The sequence shown here is derived from an EMBL/GenBank/DDBJ whole genome shotgun (WGS) entry which is preliminary data.</text>
</comment>
<feature type="region of interest" description="Disordered" evidence="1">
    <location>
        <begin position="405"/>
        <end position="430"/>
    </location>
</feature>
<dbReference type="STRING" id="45235.A0A2K3QC45"/>
<feature type="compositionally biased region" description="Basic and acidic residues" evidence="1">
    <location>
        <begin position="242"/>
        <end position="261"/>
    </location>
</feature>
<feature type="region of interest" description="Disordered" evidence="1">
    <location>
        <begin position="99"/>
        <end position="125"/>
    </location>
</feature>
<sequence length="430" mass="48256">MGGSAFSSGENALHTPRMPKDIYETVKGRYHAILRELYVHVASPIDGPGKQDFGDIDILLACPKDGTNTDEHGGLSTVVKALGATRCIVNQGASSNLALPWPTLEPTPAPGSNTSVSGTEAKDENAEDKYVQVDIQIFSSAKEMEWMLFRHGHGDLWSILGSVIRPYGLTVDEGALWLRVPEIEESNRNRAKVFLTSEPSDVLEFVGLPIGNCFEEPFQDAQAMYEYVVQCPMFSVPPLKPAQDRKDASADDLEKLKSNDRRRMQQRPAFRGFFDEFVVQCRSAGRFPERRTSRVQITKEAFARFNVEGEFKARRDAFLLDKQKETIWNKLIKGSIPVPQQSDPEAINYRSCLVKALKRIILEDDESYGVRPDGSFKGEDGFYSFENVVEFVDRYQDTVGEAAMQRQNARYSEHKRAKAAKEANAQAQNQ</sequence>
<reference evidence="2 3" key="1">
    <citation type="submission" date="2017-08" db="EMBL/GenBank/DDBJ databases">
        <title>Harnessing the power of phylogenomics to disentangle the directionality and signatures of interkingdom host jumping in the parasitic fungal genus Tolypocladium.</title>
        <authorList>
            <person name="Quandt C.A."/>
            <person name="Patterson W."/>
            <person name="Spatafora J.W."/>
        </authorList>
    </citation>
    <scope>NUCLEOTIDE SEQUENCE [LARGE SCALE GENOMIC DNA]</scope>
    <source>
        <strain evidence="2 3">CBS 113982</strain>
    </source>
</reference>
<evidence type="ECO:0000313" key="3">
    <source>
        <dbReference type="Proteomes" id="UP000236621"/>
    </source>
</evidence>
<dbReference type="AlphaFoldDB" id="A0A2K3QC45"/>
<organism evidence="2 3">
    <name type="scientific">Tolypocladium capitatum</name>
    <dbReference type="NCBI Taxonomy" id="45235"/>
    <lineage>
        <taxon>Eukaryota</taxon>
        <taxon>Fungi</taxon>
        <taxon>Dikarya</taxon>
        <taxon>Ascomycota</taxon>
        <taxon>Pezizomycotina</taxon>
        <taxon>Sordariomycetes</taxon>
        <taxon>Hypocreomycetidae</taxon>
        <taxon>Hypocreales</taxon>
        <taxon>Ophiocordycipitaceae</taxon>
        <taxon>Tolypocladium</taxon>
    </lineage>
</organism>
<dbReference type="Proteomes" id="UP000236621">
    <property type="component" value="Unassembled WGS sequence"/>
</dbReference>
<name>A0A2K3QC45_9HYPO</name>
<dbReference type="OrthoDB" id="4708870at2759"/>